<keyword evidence="8" id="KW-1185">Reference proteome</keyword>
<keyword evidence="4 5" id="KW-0472">Membrane</keyword>
<feature type="transmembrane region" description="Helical" evidence="5">
    <location>
        <begin position="12"/>
        <end position="38"/>
    </location>
</feature>
<evidence type="ECO:0000256" key="2">
    <source>
        <dbReference type="ARBA" id="ARBA00022692"/>
    </source>
</evidence>
<dbReference type="EMBL" id="BAABKO010000001">
    <property type="protein sequence ID" value="GAA4768357.1"/>
    <property type="molecule type" value="Genomic_DNA"/>
</dbReference>
<dbReference type="PANTHER" id="PTHR23508">
    <property type="entry name" value="CARBOXYLIC ACID TRANSPORTER PROTEIN HOMOLOG"/>
    <property type="match status" value="1"/>
</dbReference>
<keyword evidence="3 5" id="KW-1133">Transmembrane helix</keyword>
<feature type="transmembrane region" description="Helical" evidence="5">
    <location>
        <begin position="287"/>
        <end position="304"/>
    </location>
</feature>
<dbReference type="InterPro" id="IPR011701">
    <property type="entry name" value="MFS"/>
</dbReference>
<reference evidence="8" key="1">
    <citation type="journal article" date="2019" name="Int. J. Syst. Evol. Microbiol.">
        <title>The Global Catalogue of Microorganisms (GCM) 10K type strain sequencing project: providing services to taxonomists for standard genome sequencing and annotation.</title>
        <authorList>
            <consortium name="The Broad Institute Genomics Platform"/>
            <consortium name="The Broad Institute Genome Sequencing Center for Infectious Disease"/>
            <person name="Wu L."/>
            <person name="Ma J."/>
        </authorList>
    </citation>
    <scope>NUCLEOTIDE SEQUENCE [LARGE SCALE GENOMIC DNA]</scope>
    <source>
        <strain evidence="8">JCM 18537</strain>
    </source>
</reference>
<feature type="domain" description="Major facilitator superfamily (MFS) profile" evidence="6">
    <location>
        <begin position="11"/>
        <end position="401"/>
    </location>
</feature>
<organism evidence="7 8">
    <name type="scientific">Microbacterium gilvum</name>
    <dbReference type="NCBI Taxonomy" id="1336204"/>
    <lineage>
        <taxon>Bacteria</taxon>
        <taxon>Bacillati</taxon>
        <taxon>Actinomycetota</taxon>
        <taxon>Actinomycetes</taxon>
        <taxon>Micrococcales</taxon>
        <taxon>Microbacteriaceae</taxon>
        <taxon>Microbacterium</taxon>
    </lineage>
</organism>
<name>A0ABP8ZYM1_9MICO</name>
<protein>
    <submittedName>
        <fullName evidence="7">MFS transporter</fullName>
    </submittedName>
</protein>
<evidence type="ECO:0000256" key="5">
    <source>
        <dbReference type="SAM" id="Phobius"/>
    </source>
</evidence>
<dbReference type="InterPro" id="IPR036259">
    <property type="entry name" value="MFS_trans_sf"/>
</dbReference>
<keyword evidence="2 5" id="KW-0812">Transmembrane</keyword>
<feature type="transmembrane region" description="Helical" evidence="5">
    <location>
        <begin position="348"/>
        <end position="367"/>
    </location>
</feature>
<dbReference type="SUPFAM" id="SSF103473">
    <property type="entry name" value="MFS general substrate transporter"/>
    <property type="match status" value="1"/>
</dbReference>
<feature type="transmembrane region" description="Helical" evidence="5">
    <location>
        <begin position="218"/>
        <end position="238"/>
    </location>
</feature>
<dbReference type="InterPro" id="IPR020846">
    <property type="entry name" value="MFS_dom"/>
</dbReference>
<evidence type="ECO:0000313" key="8">
    <source>
        <dbReference type="Proteomes" id="UP001501645"/>
    </source>
</evidence>
<comment type="caution">
    <text evidence="7">The sequence shown here is derived from an EMBL/GenBank/DDBJ whole genome shotgun (WGS) entry which is preliminary data.</text>
</comment>
<dbReference type="Pfam" id="PF07690">
    <property type="entry name" value="MFS_1"/>
    <property type="match status" value="1"/>
</dbReference>
<proteinExistence type="predicted"/>
<comment type="subcellular location">
    <subcellularLocation>
        <location evidence="1">Cell membrane</location>
        <topology evidence="1">Multi-pass membrane protein</topology>
    </subcellularLocation>
</comment>
<feature type="transmembrane region" description="Helical" evidence="5">
    <location>
        <begin position="166"/>
        <end position="185"/>
    </location>
</feature>
<gene>
    <name evidence="7" type="ORF">GCM10023351_09880</name>
</gene>
<dbReference type="Proteomes" id="UP001501645">
    <property type="component" value="Unassembled WGS sequence"/>
</dbReference>
<dbReference type="PROSITE" id="PS50850">
    <property type="entry name" value="MFS"/>
    <property type="match status" value="1"/>
</dbReference>
<evidence type="ECO:0000256" key="4">
    <source>
        <dbReference type="ARBA" id="ARBA00023136"/>
    </source>
</evidence>
<dbReference type="Gene3D" id="1.20.1250.20">
    <property type="entry name" value="MFS general substrate transporter like domains"/>
    <property type="match status" value="2"/>
</dbReference>
<feature type="transmembrane region" description="Helical" evidence="5">
    <location>
        <begin position="310"/>
        <end position="327"/>
    </location>
</feature>
<dbReference type="PANTHER" id="PTHR23508:SF10">
    <property type="entry name" value="CARBOXYLIC ACID TRANSPORTER PROTEIN HOMOLOG"/>
    <property type="match status" value="1"/>
</dbReference>
<evidence type="ECO:0000256" key="3">
    <source>
        <dbReference type="ARBA" id="ARBA00022989"/>
    </source>
</evidence>
<evidence type="ECO:0000313" key="7">
    <source>
        <dbReference type="EMBL" id="GAA4768357.1"/>
    </source>
</evidence>
<dbReference type="RefSeq" id="WP_345436550.1">
    <property type="nucleotide sequence ID" value="NZ_BAABKO010000001.1"/>
</dbReference>
<sequence length="432" mass="45443">MSSPRSTTRHAWWVAFLAGMVSYLDAGAIVSTGTALVLYGQAFGFGIETIAPLSSLLTFSIAAGAVVGGVVGDRIGRKRTFLATLSLFVVGAAILAFSPGIAWLYLGIVLLGFAAGADLPVSLAMVAEAATDDNRGKLISFSHFLWMAGVIAVFLLGTVIGGLGELGARILYGHLVVVGLVVLVLRMRLPESQAWKTTTTLVAVEGAPRARELLKPRYLAALVATALFYSLVNIAANINGQFGSYLYVEVAGVSVSTSSAISLGIVLVSMAAVFFMMRVVDGPRRMVWFAVMAAVSLVAFLLPATLGVTVVTLMVFGVLYSIAGAVAGEPMYKVWSQELFPTSHRATAQGITIAFTRVVAGVVGLWIPSLIAFGASAIFFLMAATSLVAFLIGILWIARMPKATDDDPALRPAYDGFDPFVDTDTDAAATQR</sequence>
<feature type="transmembrane region" description="Helical" evidence="5">
    <location>
        <begin position="103"/>
        <end position="126"/>
    </location>
</feature>
<feature type="transmembrane region" description="Helical" evidence="5">
    <location>
        <begin position="80"/>
        <end position="97"/>
    </location>
</feature>
<accession>A0ABP8ZYM1</accession>
<feature type="transmembrane region" description="Helical" evidence="5">
    <location>
        <begin position="50"/>
        <end position="71"/>
    </location>
</feature>
<feature type="transmembrane region" description="Helical" evidence="5">
    <location>
        <begin position="138"/>
        <end position="160"/>
    </location>
</feature>
<feature type="transmembrane region" description="Helical" evidence="5">
    <location>
        <begin position="373"/>
        <end position="398"/>
    </location>
</feature>
<evidence type="ECO:0000259" key="6">
    <source>
        <dbReference type="PROSITE" id="PS50850"/>
    </source>
</evidence>
<feature type="transmembrane region" description="Helical" evidence="5">
    <location>
        <begin position="250"/>
        <end position="275"/>
    </location>
</feature>
<evidence type="ECO:0000256" key="1">
    <source>
        <dbReference type="ARBA" id="ARBA00004651"/>
    </source>
</evidence>